<evidence type="ECO:0000259" key="1">
    <source>
        <dbReference type="Pfam" id="PF23043"/>
    </source>
</evidence>
<feature type="domain" description="UBE2O-like SH3-B" evidence="1">
    <location>
        <begin position="2"/>
        <end position="39"/>
    </location>
</feature>
<protein>
    <submittedName>
        <fullName evidence="2">Ubiquitin-conjugating enzyme E2</fullName>
    </submittedName>
</protein>
<dbReference type="Proteomes" id="UP000265520">
    <property type="component" value="Unassembled WGS sequence"/>
</dbReference>
<comment type="caution">
    <text evidence="2">The sequence shown here is derived from an EMBL/GenBank/DDBJ whole genome shotgun (WGS) entry which is preliminary data.</text>
</comment>
<accession>A0A392TE55</accession>
<proteinExistence type="predicted"/>
<feature type="non-terminal residue" evidence="2">
    <location>
        <position position="1"/>
    </location>
</feature>
<evidence type="ECO:0000313" key="2">
    <source>
        <dbReference type="EMBL" id="MCI58874.1"/>
    </source>
</evidence>
<organism evidence="2 3">
    <name type="scientific">Trifolium medium</name>
    <dbReference type="NCBI Taxonomy" id="97028"/>
    <lineage>
        <taxon>Eukaryota</taxon>
        <taxon>Viridiplantae</taxon>
        <taxon>Streptophyta</taxon>
        <taxon>Embryophyta</taxon>
        <taxon>Tracheophyta</taxon>
        <taxon>Spermatophyta</taxon>
        <taxon>Magnoliopsida</taxon>
        <taxon>eudicotyledons</taxon>
        <taxon>Gunneridae</taxon>
        <taxon>Pentapetalae</taxon>
        <taxon>rosids</taxon>
        <taxon>fabids</taxon>
        <taxon>Fabales</taxon>
        <taxon>Fabaceae</taxon>
        <taxon>Papilionoideae</taxon>
        <taxon>50 kb inversion clade</taxon>
        <taxon>NPAAA clade</taxon>
        <taxon>Hologalegina</taxon>
        <taxon>IRL clade</taxon>
        <taxon>Trifolieae</taxon>
        <taxon>Trifolium</taxon>
    </lineage>
</organism>
<keyword evidence="3" id="KW-1185">Reference proteome</keyword>
<name>A0A392TE55_9FABA</name>
<dbReference type="InterPro" id="IPR057733">
    <property type="entry name" value="UBE2O-like_SH3-B"/>
</dbReference>
<sequence>AKERTACVRWIKPATRADDPQEFDKEEIVSVYQLEGHPDYDYRYSDVVVRLSPVTICSEASAGETDVELSDLSWVGNITGLKNGDIEVTW</sequence>
<feature type="non-terminal residue" evidence="2">
    <location>
        <position position="90"/>
    </location>
</feature>
<dbReference type="AlphaFoldDB" id="A0A392TE55"/>
<dbReference type="EMBL" id="LXQA010553169">
    <property type="protein sequence ID" value="MCI58874.1"/>
    <property type="molecule type" value="Genomic_DNA"/>
</dbReference>
<reference evidence="2 3" key="1">
    <citation type="journal article" date="2018" name="Front. Plant Sci.">
        <title>Red Clover (Trifolium pratense) and Zigzag Clover (T. medium) - A Picture of Genomic Similarities and Differences.</title>
        <authorList>
            <person name="Dluhosova J."/>
            <person name="Istvanek J."/>
            <person name="Nedelnik J."/>
            <person name="Repkova J."/>
        </authorList>
    </citation>
    <scope>NUCLEOTIDE SEQUENCE [LARGE SCALE GENOMIC DNA]</scope>
    <source>
        <strain evidence="3">cv. 10/8</strain>
        <tissue evidence="2">Leaf</tissue>
    </source>
</reference>
<dbReference type="Pfam" id="PF23043">
    <property type="entry name" value="SH3-B_UBE2O"/>
    <property type="match status" value="1"/>
</dbReference>
<evidence type="ECO:0000313" key="3">
    <source>
        <dbReference type="Proteomes" id="UP000265520"/>
    </source>
</evidence>